<sequence length="99" mass="11251">MPRNNRPSRRASEQPDDDQNGLGRLLAGWKRTESKRDGEWFVQPVTGSQSGKRYICPGCSLDIAPGVAHLVAWRADAMMGDEAALADRRHWHNHCWRLK</sequence>
<evidence type="ECO:0000313" key="2">
    <source>
        <dbReference type="EMBL" id="RZU64792.1"/>
    </source>
</evidence>
<dbReference type="Proteomes" id="UP000291483">
    <property type="component" value="Unassembled WGS sequence"/>
</dbReference>
<reference evidence="2 3" key="1">
    <citation type="submission" date="2019-02" db="EMBL/GenBank/DDBJ databases">
        <title>Sequencing the genomes of 1000 actinobacteria strains.</title>
        <authorList>
            <person name="Klenk H.-P."/>
        </authorList>
    </citation>
    <scope>NUCLEOTIDE SEQUENCE [LARGE SCALE GENOMIC DNA]</scope>
    <source>
        <strain evidence="2 3">DSM 18319</strain>
    </source>
</reference>
<proteinExistence type="predicted"/>
<evidence type="ECO:0000313" key="3">
    <source>
        <dbReference type="Proteomes" id="UP000291483"/>
    </source>
</evidence>
<comment type="caution">
    <text evidence="2">The sequence shown here is derived from an EMBL/GenBank/DDBJ whole genome shotgun (WGS) entry which is preliminary data.</text>
</comment>
<evidence type="ECO:0000256" key="1">
    <source>
        <dbReference type="SAM" id="MobiDB-lite"/>
    </source>
</evidence>
<keyword evidence="3" id="KW-1185">Reference proteome</keyword>
<dbReference type="OrthoDB" id="3381577at2"/>
<feature type="region of interest" description="Disordered" evidence="1">
    <location>
        <begin position="1"/>
        <end position="23"/>
    </location>
</feature>
<accession>A0A4Q8AJX0</accession>
<evidence type="ECO:0008006" key="4">
    <source>
        <dbReference type="Google" id="ProtNLM"/>
    </source>
</evidence>
<name>A0A4Q8AJX0_9MICO</name>
<organism evidence="2 3">
    <name type="scientific">Microterricola gilva</name>
    <dbReference type="NCBI Taxonomy" id="393267"/>
    <lineage>
        <taxon>Bacteria</taxon>
        <taxon>Bacillati</taxon>
        <taxon>Actinomycetota</taxon>
        <taxon>Actinomycetes</taxon>
        <taxon>Micrococcales</taxon>
        <taxon>Microbacteriaceae</taxon>
        <taxon>Microterricola</taxon>
    </lineage>
</organism>
<gene>
    <name evidence="2" type="ORF">EV379_1100</name>
</gene>
<dbReference type="AlphaFoldDB" id="A0A4Q8AJX0"/>
<dbReference type="EMBL" id="SHLC01000001">
    <property type="protein sequence ID" value="RZU64792.1"/>
    <property type="molecule type" value="Genomic_DNA"/>
</dbReference>
<dbReference type="RefSeq" id="WP_130505234.1">
    <property type="nucleotide sequence ID" value="NZ_SHLC01000001.1"/>
</dbReference>
<protein>
    <recommendedName>
        <fullName evidence="4">ATP/GTP-binding protein</fullName>
    </recommendedName>
</protein>